<name>A0A9X2XYY2_9BACT</name>
<dbReference type="PANTHER" id="PTHR48104">
    <property type="entry name" value="METACASPASE-4"/>
    <property type="match status" value="1"/>
</dbReference>
<dbReference type="InterPro" id="IPR050452">
    <property type="entry name" value="Metacaspase"/>
</dbReference>
<dbReference type="SUPFAM" id="SSF52129">
    <property type="entry name" value="Caspase-like"/>
    <property type="match status" value="1"/>
</dbReference>
<proteinExistence type="predicted"/>
<dbReference type="InterPro" id="IPR029030">
    <property type="entry name" value="Caspase-like_dom_sf"/>
</dbReference>
<gene>
    <name evidence="2" type="ORF">OCK74_22795</name>
</gene>
<comment type="caution">
    <text evidence="2">The sequence shown here is derived from an EMBL/GenBank/DDBJ whole genome shotgun (WGS) entry which is preliminary data.</text>
</comment>
<dbReference type="AlphaFoldDB" id="A0A9X2XYY2"/>
<keyword evidence="3" id="KW-1185">Reference proteome</keyword>
<dbReference type="Gene3D" id="3.40.50.1460">
    <property type="match status" value="1"/>
</dbReference>
<reference evidence="2" key="2">
    <citation type="submission" date="2023-04" db="EMBL/GenBank/DDBJ databases">
        <title>Paracnuella aquatica gen. nov., sp. nov., a member of the family Chitinophagaceae isolated from a hot spring.</title>
        <authorList>
            <person name="Wang C."/>
        </authorList>
    </citation>
    <scope>NUCLEOTIDE SEQUENCE</scope>
    <source>
        <strain evidence="2">LB-8</strain>
    </source>
</reference>
<dbReference type="GO" id="GO:0006508">
    <property type="term" value="P:proteolysis"/>
    <property type="evidence" value="ECO:0007669"/>
    <property type="project" value="InterPro"/>
</dbReference>
<dbReference type="Pfam" id="PF00656">
    <property type="entry name" value="Peptidase_C14"/>
    <property type="match status" value="1"/>
</dbReference>
<evidence type="ECO:0000259" key="1">
    <source>
        <dbReference type="Pfam" id="PF00656"/>
    </source>
</evidence>
<accession>A0A9X2XYY2</accession>
<dbReference type="PANTHER" id="PTHR48104:SF30">
    <property type="entry name" value="METACASPASE-1"/>
    <property type="match status" value="1"/>
</dbReference>
<evidence type="ECO:0000313" key="2">
    <source>
        <dbReference type="EMBL" id="MCU7551966.1"/>
    </source>
</evidence>
<sequence length="657" mass="72677">MKNNHWAIFMILIVLMSIQSVSAQTKYALLFAISNYPAAGGWSALSSNRDVFYITTALQKQGFLANNIQTITESEVTPPGITRALMALIQKAKAGDIAVIHFSTHGEQVEDDNGDETDGLDETIVTYHAIKPELSRDFTKEQAAYFRDDQFGVLIDKLRDKVGSNGDIVVFMDLCHSGSGTRGLAKVRGNEPPFVSVGFDAHRFAAKDASGVFMENISTGTKQEGWGTYVVFSAARASEASFEVTDDANQGMGALTYAICKAFENLDAGITYRSLFSKVQAIVQAKRPGQYPVLEGNGIDRKLFGGKFVQQKPFVEIEKIKGTELTLKSGKLVGLDSGAKVTVYPSGTLDPTKATALASGYVTKAGFYRSIVQLDKKAGIEQEGSAWVFVTETVYIMDPIGVQFISFTDTKSLKENLKELPIITWEGEPELIIVKGSEEDSIKFATTGKLYKTVQHSDPGNTALIEALRRYAQYKFLQGLEFNDPNTNTEVRLVPVLQRKANTAAIDQKIKYGTYVFNEGDTIALWIKNKSSHPVYFNVLDLQPDGIINPVFPNKQLKIYPQDLRIEAGQSKLFQRPFIVIAPPYGMEIFKVFTSKTEIDMEGIVNVRRGEEPAKLSSLEQLVDQSFEIGTRKGRMEKVNTSEGSIYSVLFETRSRK</sequence>
<dbReference type="InterPro" id="IPR011600">
    <property type="entry name" value="Pept_C14_caspase"/>
</dbReference>
<feature type="domain" description="Peptidase C14 caspase" evidence="1">
    <location>
        <begin position="26"/>
        <end position="303"/>
    </location>
</feature>
<evidence type="ECO:0000313" key="3">
    <source>
        <dbReference type="Proteomes" id="UP001155483"/>
    </source>
</evidence>
<dbReference type="GO" id="GO:0005737">
    <property type="term" value="C:cytoplasm"/>
    <property type="evidence" value="ECO:0007669"/>
    <property type="project" value="TreeGrafter"/>
</dbReference>
<organism evidence="2 3">
    <name type="scientific">Paraflavisolibacter caeni</name>
    <dbReference type="NCBI Taxonomy" id="2982496"/>
    <lineage>
        <taxon>Bacteria</taxon>
        <taxon>Pseudomonadati</taxon>
        <taxon>Bacteroidota</taxon>
        <taxon>Chitinophagia</taxon>
        <taxon>Chitinophagales</taxon>
        <taxon>Chitinophagaceae</taxon>
        <taxon>Paraflavisolibacter</taxon>
    </lineage>
</organism>
<protein>
    <submittedName>
        <fullName evidence="2">Caspase family protein</fullName>
    </submittedName>
</protein>
<dbReference type="GO" id="GO:0004197">
    <property type="term" value="F:cysteine-type endopeptidase activity"/>
    <property type="evidence" value="ECO:0007669"/>
    <property type="project" value="InterPro"/>
</dbReference>
<dbReference type="Proteomes" id="UP001155483">
    <property type="component" value="Unassembled WGS sequence"/>
</dbReference>
<dbReference type="EMBL" id="JAOTIF010000026">
    <property type="protein sequence ID" value="MCU7551966.1"/>
    <property type="molecule type" value="Genomic_DNA"/>
</dbReference>
<reference evidence="2" key="1">
    <citation type="submission" date="2022-09" db="EMBL/GenBank/DDBJ databases">
        <authorList>
            <person name="Yuan C."/>
            <person name="Ke Z."/>
        </authorList>
    </citation>
    <scope>NUCLEOTIDE SEQUENCE</scope>
    <source>
        <strain evidence="2">LB-8</strain>
    </source>
</reference>
<dbReference type="RefSeq" id="WP_279299403.1">
    <property type="nucleotide sequence ID" value="NZ_JAOTIF010000026.1"/>
</dbReference>